<dbReference type="OrthoDB" id="2319069at2759"/>
<evidence type="ECO:0000313" key="2">
    <source>
        <dbReference type="Proteomes" id="UP000266673"/>
    </source>
</evidence>
<reference evidence="1 2" key="1">
    <citation type="submission" date="2018-06" db="EMBL/GenBank/DDBJ databases">
        <title>Comparative genomics reveals the genomic features of Rhizophagus irregularis, R. cerebriforme, R. diaphanum and Gigaspora rosea, and their symbiotic lifestyle signature.</title>
        <authorList>
            <person name="Morin E."/>
            <person name="San Clemente H."/>
            <person name="Chen E.C.H."/>
            <person name="De La Providencia I."/>
            <person name="Hainaut M."/>
            <person name="Kuo A."/>
            <person name="Kohler A."/>
            <person name="Murat C."/>
            <person name="Tang N."/>
            <person name="Roy S."/>
            <person name="Loubradou J."/>
            <person name="Henrissat B."/>
            <person name="Grigoriev I.V."/>
            <person name="Corradi N."/>
            <person name="Roux C."/>
            <person name="Martin F.M."/>
        </authorList>
    </citation>
    <scope>NUCLEOTIDE SEQUENCE [LARGE SCALE GENOMIC DNA]</scope>
    <source>
        <strain evidence="1 2">DAOM 194757</strain>
    </source>
</reference>
<protein>
    <submittedName>
        <fullName evidence="1">Uncharacterized protein</fullName>
    </submittedName>
</protein>
<organism evidence="1 2">
    <name type="scientific">Gigaspora rosea</name>
    <dbReference type="NCBI Taxonomy" id="44941"/>
    <lineage>
        <taxon>Eukaryota</taxon>
        <taxon>Fungi</taxon>
        <taxon>Fungi incertae sedis</taxon>
        <taxon>Mucoromycota</taxon>
        <taxon>Glomeromycotina</taxon>
        <taxon>Glomeromycetes</taxon>
        <taxon>Diversisporales</taxon>
        <taxon>Gigasporaceae</taxon>
        <taxon>Gigaspora</taxon>
    </lineage>
</organism>
<comment type="caution">
    <text evidence="1">The sequence shown here is derived from an EMBL/GenBank/DDBJ whole genome shotgun (WGS) entry which is preliminary data.</text>
</comment>
<dbReference type="Proteomes" id="UP000266673">
    <property type="component" value="Unassembled WGS sequence"/>
</dbReference>
<dbReference type="EMBL" id="QKWP01001380">
    <property type="protein sequence ID" value="RIB09404.1"/>
    <property type="molecule type" value="Genomic_DNA"/>
</dbReference>
<accession>A0A397UH02</accession>
<sequence>MIQKTKNDYDELKELLVSKELIDIKKGGPIVNYKNSVINLPQLSENKFQNCIHIREGNYLLFVEEIALICFIKLWIQSENKINLEEWWSSHENEPYEFLLNELICTFSNDKLSPLTVADWIEFVIKGLKKKEQGSFMTGKGSLKNKWATLCNIEKSKIKFIWLAPDDILKNDKGRGSLYLSFSSIKNQFPVLGDL</sequence>
<dbReference type="AlphaFoldDB" id="A0A397UH02"/>
<proteinExistence type="predicted"/>
<evidence type="ECO:0000313" key="1">
    <source>
        <dbReference type="EMBL" id="RIB09404.1"/>
    </source>
</evidence>
<gene>
    <name evidence="1" type="ORF">C2G38_2209022</name>
</gene>
<name>A0A397UH02_9GLOM</name>
<keyword evidence="2" id="KW-1185">Reference proteome</keyword>